<evidence type="ECO:0000313" key="2">
    <source>
        <dbReference type="EMBL" id="SNV15748.1"/>
    </source>
</evidence>
<evidence type="ECO:0000256" key="1">
    <source>
        <dbReference type="SAM" id="Phobius"/>
    </source>
</evidence>
<accession>A0AAX2H287</accession>
<feature type="transmembrane region" description="Helical" evidence="1">
    <location>
        <begin position="45"/>
        <end position="66"/>
    </location>
</feature>
<name>A0AAX2H287_9FLAO</name>
<dbReference type="NCBIfam" id="NF040514">
    <property type="entry name" value="CAL67264_fam"/>
    <property type="match status" value="1"/>
</dbReference>
<reference evidence="2 3" key="1">
    <citation type="submission" date="2017-06" db="EMBL/GenBank/DDBJ databases">
        <authorList>
            <consortium name="Pathogen Informatics"/>
        </authorList>
    </citation>
    <scope>NUCLEOTIDE SEQUENCE [LARGE SCALE GENOMIC DNA]</scope>
    <source>
        <strain evidence="2 3">NCTC12947</strain>
    </source>
</reference>
<dbReference type="EMBL" id="LT906449">
    <property type="protein sequence ID" value="SNV15748.1"/>
    <property type="molecule type" value="Genomic_DNA"/>
</dbReference>
<organism evidence="2 3">
    <name type="scientific">Capnocytophaga haemolytica</name>
    <dbReference type="NCBI Taxonomy" id="45243"/>
    <lineage>
        <taxon>Bacteria</taxon>
        <taxon>Pseudomonadati</taxon>
        <taxon>Bacteroidota</taxon>
        <taxon>Flavobacteriia</taxon>
        <taxon>Flavobacteriales</taxon>
        <taxon>Flavobacteriaceae</taxon>
        <taxon>Capnocytophaga</taxon>
    </lineage>
</organism>
<dbReference type="InterPro" id="IPR047674">
    <property type="entry name" value="CAL67264-like"/>
</dbReference>
<evidence type="ECO:0000313" key="3">
    <source>
        <dbReference type="Proteomes" id="UP000215539"/>
    </source>
</evidence>
<dbReference type="Proteomes" id="UP000215539">
    <property type="component" value="Chromosome 1"/>
</dbReference>
<keyword evidence="1" id="KW-0472">Membrane</keyword>
<dbReference type="AlphaFoldDB" id="A0AAX2H287"/>
<proteinExistence type="predicted"/>
<sequence length="70" mass="7681">MQFHSAKQIDKRMNKNTILGWAALIMLVMGLLLIGLGIFRYEEIAGLGFAATGIGFLAIAWVFNALKGRV</sequence>
<keyword evidence="1" id="KW-0812">Transmembrane</keyword>
<protein>
    <submittedName>
        <fullName evidence="2">Uncharacterized protein</fullName>
    </submittedName>
</protein>
<gene>
    <name evidence="2" type="ORF">SAMEA44541418_02154</name>
</gene>
<feature type="transmembrane region" description="Helical" evidence="1">
    <location>
        <begin position="21"/>
        <end position="39"/>
    </location>
</feature>
<keyword evidence="1" id="KW-1133">Transmembrane helix</keyword>